<dbReference type="Proteomes" id="UP001216907">
    <property type="component" value="Unassembled WGS sequence"/>
</dbReference>
<reference evidence="6 7" key="1">
    <citation type="submission" date="2023-03" db="EMBL/GenBank/DDBJ databases">
        <title>Paludisphaera mucosa sp. nov. a novel planctomycete from northern fen.</title>
        <authorList>
            <person name="Ivanova A."/>
        </authorList>
    </citation>
    <scope>NUCLEOTIDE SEQUENCE [LARGE SCALE GENOMIC DNA]</scope>
    <source>
        <strain evidence="6 7">Pla2</strain>
    </source>
</reference>
<comment type="similarity">
    <text evidence="1">Belongs to the sulfatase family.</text>
</comment>
<dbReference type="PANTHER" id="PTHR43751">
    <property type="entry name" value="SULFATASE"/>
    <property type="match status" value="1"/>
</dbReference>
<evidence type="ECO:0000256" key="1">
    <source>
        <dbReference type="ARBA" id="ARBA00008779"/>
    </source>
</evidence>
<comment type="caution">
    <text evidence="6">The sequence shown here is derived from an EMBL/GenBank/DDBJ whole genome shotgun (WGS) entry which is preliminary data.</text>
</comment>
<evidence type="ECO:0000256" key="3">
    <source>
        <dbReference type="SAM" id="MobiDB-lite"/>
    </source>
</evidence>
<name>A0ABT6FIV0_9BACT</name>
<organism evidence="6 7">
    <name type="scientific">Paludisphaera mucosa</name>
    <dbReference type="NCBI Taxonomy" id="3030827"/>
    <lineage>
        <taxon>Bacteria</taxon>
        <taxon>Pseudomonadati</taxon>
        <taxon>Planctomycetota</taxon>
        <taxon>Planctomycetia</taxon>
        <taxon>Isosphaerales</taxon>
        <taxon>Isosphaeraceae</taxon>
        <taxon>Paludisphaera</taxon>
    </lineage>
</organism>
<sequence>MSRWALALTSLVVLLASPAPAAPPNVVVIYADDLGYGDVSCYGAKTGLTPNVDRLAKEGIKFTDAHASSATCTPSRYAILTGEYPWRRQGTGVLPGDARLIIEPGRATLASVLRDAGYRTAAVGKWHLGLGDDKLDWNGPIKPGPLEVGFDECFIMAATGDRVPCVYVKDHEVVGRDPADPIVVRYDAPIAGEPTGKANPELLRLRPSHGHDMAVVDGVSRIGHMKGGAKARWRDETMAETFTSEAVGFIGRNKERPFFLYFATHDVHVPRLPHPRFLGRSGMGPRGDAIVEFDWSVGEVLKALDEAGLAANTLVVLTSDNGPVVDDGYRDEAAEKLGGHKPAGPFRGGKYSKFEAGTRVPFVVRWPARVKPGESAALVGQVDFLATFAALVGRTAPRATAPDAQDQLRALLGEDPKGREVLIEHAGGLAVRRGKWKFIPATDGRKTNPATNTELGNDDKPQLYDLDADPGETRNVADDHPDALDRLRKDLAEARKGR</sequence>
<dbReference type="SUPFAM" id="SSF53649">
    <property type="entry name" value="Alkaline phosphatase-like"/>
    <property type="match status" value="1"/>
</dbReference>
<dbReference type="InterPro" id="IPR000917">
    <property type="entry name" value="Sulfatase_N"/>
</dbReference>
<proteinExistence type="inferred from homology"/>
<evidence type="ECO:0000313" key="7">
    <source>
        <dbReference type="Proteomes" id="UP001216907"/>
    </source>
</evidence>
<keyword evidence="4" id="KW-0732">Signal</keyword>
<evidence type="ECO:0000256" key="2">
    <source>
        <dbReference type="ARBA" id="ARBA00022801"/>
    </source>
</evidence>
<gene>
    <name evidence="6" type="ORF">PZE19_26970</name>
</gene>
<evidence type="ECO:0000313" key="6">
    <source>
        <dbReference type="EMBL" id="MDG3007421.1"/>
    </source>
</evidence>
<dbReference type="PROSITE" id="PS00149">
    <property type="entry name" value="SULFATASE_2"/>
    <property type="match status" value="1"/>
</dbReference>
<keyword evidence="2" id="KW-0378">Hydrolase</keyword>
<feature type="chain" id="PRO_5046665077" evidence="4">
    <location>
        <begin position="22"/>
        <end position="498"/>
    </location>
</feature>
<dbReference type="Gene3D" id="3.40.720.10">
    <property type="entry name" value="Alkaline Phosphatase, subunit A"/>
    <property type="match status" value="1"/>
</dbReference>
<accession>A0ABT6FIV0</accession>
<evidence type="ECO:0000259" key="5">
    <source>
        <dbReference type="Pfam" id="PF00884"/>
    </source>
</evidence>
<feature type="region of interest" description="Disordered" evidence="3">
    <location>
        <begin position="441"/>
        <end position="483"/>
    </location>
</feature>
<protein>
    <submittedName>
        <fullName evidence="6">Arylsulfatase</fullName>
    </submittedName>
</protein>
<dbReference type="PROSITE" id="PS00523">
    <property type="entry name" value="SULFATASE_1"/>
    <property type="match status" value="1"/>
</dbReference>
<feature type="compositionally biased region" description="Basic and acidic residues" evidence="3">
    <location>
        <begin position="471"/>
        <end position="483"/>
    </location>
</feature>
<dbReference type="CDD" id="cd16143">
    <property type="entry name" value="ARS_like"/>
    <property type="match status" value="1"/>
</dbReference>
<evidence type="ECO:0000256" key="4">
    <source>
        <dbReference type="SAM" id="SignalP"/>
    </source>
</evidence>
<feature type="signal peptide" evidence="4">
    <location>
        <begin position="1"/>
        <end position="21"/>
    </location>
</feature>
<feature type="domain" description="Sulfatase N-terminal" evidence="5">
    <location>
        <begin position="24"/>
        <end position="393"/>
    </location>
</feature>
<dbReference type="InterPro" id="IPR024607">
    <property type="entry name" value="Sulfatase_CS"/>
</dbReference>
<dbReference type="InterPro" id="IPR052701">
    <property type="entry name" value="GAG_Ulvan_Degrading_Sulfatases"/>
</dbReference>
<dbReference type="PANTHER" id="PTHR43751:SF6">
    <property type="entry name" value="N-ACETYLGALACTOSAMINE-6-O-SULFATASE"/>
    <property type="match status" value="1"/>
</dbReference>
<keyword evidence="7" id="KW-1185">Reference proteome</keyword>
<dbReference type="RefSeq" id="WP_277863701.1">
    <property type="nucleotide sequence ID" value="NZ_JARRAG010000002.1"/>
</dbReference>
<dbReference type="Pfam" id="PF00884">
    <property type="entry name" value="Sulfatase"/>
    <property type="match status" value="1"/>
</dbReference>
<dbReference type="InterPro" id="IPR017850">
    <property type="entry name" value="Alkaline_phosphatase_core_sf"/>
</dbReference>
<dbReference type="Gene3D" id="3.30.1120.10">
    <property type="match status" value="1"/>
</dbReference>
<dbReference type="EMBL" id="JARRAG010000002">
    <property type="protein sequence ID" value="MDG3007421.1"/>
    <property type="molecule type" value="Genomic_DNA"/>
</dbReference>